<evidence type="ECO:0000259" key="1">
    <source>
        <dbReference type="Pfam" id="PF00144"/>
    </source>
</evidence>
<comment type="caution">
    <text evidence="3">The sequence shown here is derived from an EMBL/GenBank/DDBJ whole genome shotgun (WGS) entry which is preliminary data.</text>
</comment>
<keyword evidence="4" id="KW-1185">Reference proteome</keyword>
<dbReference type="Pfam" id="PF00144">
    <property type="entry name" value="Beta-lactamase"/>
    <property type="match status" value="1"/>
</dbReference>
<dbReference type="PANTHER" id="PTHR22935">
    <property type="entry name" value="PENICILLIN-BINDING PROTEIN"/>
    <property type="match status" value="1"/>
</dbReference>
<dbReference type="InterPro" id="IPR001466">
    <property type="entry name" value="Beta-lactam-related"/>
</dbReference>
<dbReference type="VEuPathDB" id="FungiDB:F4678DRAFT_468309"/>
<sequence>MASFLLGPIYPPPIGLSTSGNIESWSSGLMLSLSQVLQSGHSNFGDFEANTSSVSITILSTEEAEDTSFFDFHYASPFLNASAGGTAQVTKNSIYRLGSISKLFTAYTLLVGYGWRIWDHAVTQYLPELRGAVQPGYGNSIENVYWDGVTVGALASQLSGVGRDYANGDLASQGFPWMEAGLPELSPKDVPDCAGNSSLPPCNRQEYFQGILQRHPVFAPWTTPVYSNAGFRLLGYVLEALGRTTYNSLLQSKVLGPLGLADTSATYPPNEGSWVIPGGNESGFHVNYGDEIPTAGIYSSSDNLARFGRSILLNKQLSALDTRRWMKPTSHTSSRFFSVGSPWEIWRTQSQITSGRVIDLYTKSGSVGQYNSQLMLLPDYGVTLSILVAGPSSGAVITIATETVLQSLIPVLEKVTIGQACDNICGTYESAQPGTNSSITVAADAVGLYLDRWINQGVDIKAVAQAYAAQTGSAPIRSARLQATNLVDAHAAPANHTAAEENRRVAYRVVFDTTAEEDPKGPPRILKPDACQWGKTDSIMYGEIGIDDFVVHLQANGTAVMIEPRVVRDTLWRTG</sequence>
<proteinExistence type="predicted"/>
<dbReference type="InterPro" id="IPR012338">
    <property type="entry name" value="Beta-lactam/transpept-like"/>
</dbReference>
<evidence type="ECO:0000313" key="4">
    <source>
        <dbReference type="Proteomes" id="UP001148614"/>
    </source>
</evidence>
<dbReference type="SUPFAM" id="SSF56601">
    <property type="entry name" value="beta-lactamase/transpeptidase-like"/>
    <property type="match status" value="1"/>
</dbReference>
<gene>
    <name evidence="3" type="ORF">NPX13_g6394</name>
</gene>
<dbReference type="InterPro" id="IPR058664">
    <property type="entry name" value="ARB_00930-like_C"/>
</dbReference>
<protein>
    <recommendedName>
        <fullName evidence="5">Beta-lactamase-related domain-containing protein</fullName>
    </recommendedName>
</protein>
<dbReference type="InterPro" id="IPR051478">
    <property type="entry name" value="Beta-lactamase-like_AB/R"/>
</dbReference>
<dbReference type="Proteomes" id="UP001148614">
    <property type="component" value="Unassembled WGS sequence"/>
</dbReference>
<dbReference type="EMBL" id="JANPWZ010001127">
    <property type="protein sequence ID" value="KAJ3568521.1"/>
    <property type="molecule type" value="Genomic_DNA"/>
</dbReference>
<evidence type="ECO:0000259" key="2">
    <source>
        <dbReference type="Pfam" id="PF26335"/>
    </source>
</evidence>
<dbReference type="Gene3D" id="3.40.710.10">
    <property type="entry name" value="DD-peptidase/beta-lactamase superfamily"/>
    <property type="match status" value="1"/>
</dbReference>
<organism evidence="3 4">
    <name type="scientific">Xylaria arbuscula</name>
    <dbReference type="NCBI Taxonomy" id="114810"/>
    <lineage>
        <taxon>Eukaryota</taxon>
        <taxon>Fungi</taxon>
        <taxon>Dikarya</taxon>
        <taxon>Ascomycota</taxon>
        <taxon>Pezizomycotina</taxon>
        <taxon>Sordariomycetes</taxon>
        <taxon>Xylariomycetidae</taxon>
        <taxon>Xylariales</taxon>
        <taxon>Xylariaceae</taxon>
        <taxon>Xylaria</taxon>
    </lineage>
</organism>
<dbReference type="Pfam" id="PF26335">
    <property type="entry name" value="ARB_00930_C"/>
    <property type="match status" value="1"/>
</dbReference>
<feature type="domain" description="Beta-lactamase-related" evidence="1">
    <location>
        <begin position="81"/>
        <end position="393"/>
    </location>
</feature>
<evidence type="ECO:0000313" key="3">
    <source>
        <dbReference type="EMBL" id="KAJ3568521.1"/>
    </source>
</evidence>
<accession>A0A9W8NBX9</accession>
<reference evidence="3" key="1">
    <citation type="submission" date="2022-07" db="EMBL/GenBank/DDBJ databases">
        <title>Genome Sequence of Xylaria arbuscula.</title>
        <authorList>
            <person name="Buettner E."/>
        </authorList>
    </citation>
    <scope>NUCLEOTIDE SEQUENCE</scope>
    <source>
        <strain evidence="3">VT107</strain>
    </source>
</reference>
<feature type="domain" description="Beta-lactamase-like ARB-00930-like C-terminal" evidence="2">
    <location>
        <begin position="419"/>
        <end position="573"/>
    </location>
</feature>
<name>A0A9W8NBX9_9PEZI</name>
<dbReference type="PANTHER" id="PTHR22935:SF97">
    <property type="entry name" value="BETA-LACTAMASE-RELATED DOMAIN-CONTAINING PROTEIN"/>
    <property type="match status" value="1"/>
</dbReference>
<evidence type="ECO:0008006" key="5">
    <source>
        <dbReference type="Google" id="ProtNLM"/>
    </source>
</evidence>
<dbReference type="AlphaFoldDB" id="A0A9W8NBX9"/>